<dbReference type="GO" id="GO:0031640">
    <property type="term" value="P:killing of cells of another organism"/>
    <property type="evidence" value="ECO:0007669"/>
    <property type="project" value="UniProtKB-KW"/>
</dbReference>
<dbReference type="PROSITE" id="PS51257">
    <property type="entry name" value="PROKAR_LIPOPROTEIN"/>
    <property type="match status" value="1"/>
</dbReference>
<dbReference type="GO" id="GO:0005576">
    <property type="term" value="C:extracellular region"/>
    <property type="evidence" value="ECO:0007669"/>
    <property type="project" value="UniProtKB-SubCell"/>
</dbReference>
<evidence type="ECO:0000256" key="12">
    <source>
        <dbReference type="RuleBase" id="RU361176"/>
    </source>
</evidence>
<keyword evidence="7" id="KW-0081">Bacteriolytic enzyme</keyword>
<dbReference type="InterPro" id="IPR008270">
    <property type="entry name" value="Glyco_hydro_25_AS"/>
</dbReference>
<keyword evidence="10 12" id="KW-0326">Glycosidase</keyword>
<organism evidence="14 15">
    <name type="scientific">Rothia nasimurium</name>
    <dbReference type="NCBI Taxonomy" id="85336"/>
    <lineage>
        <taxon>Bacteria</taxon>
        <taxon>Bacillati</taxon>
        <taxon>Actinomycetota</taxon>
        <taxon>Actinomycetes</taxon>
        <taxon>Micrococcales</taxon>
        <taxon>Micrococcaceae</taxon>
        <taxon>Rothia</taxon>
    </lineage>
</organism>
<evidence type="ECO:0000256" key="7">
    <source>
        <dbReference type="ARBA" id="ARBA00022638"/>
    </source>
</evidence>
<evidence type="ECO:0000256" key="9">
    <source>
        <dbReference type="ARBA" id="ARBA00023157"/>
    </source>
</evidence>
<keyword evidence="6" id="KW-0929">Antimicrobial</keyword>
<reference evidence="14 15" key="1">
    <citation type="submission" date="2016-05" db="EMBL/GenBank/DDBJ databases">
        <title>Draft genome sequence of a porcine commensal Rothia nasimurium.</title>
        <authorList>
            <person name="Gaiser R.A."/>
            <person name="Van Baarlen P."/>
            <person name="Wells J.M."/>
        </authorList>
    </citation>
    <scope>NUCLEOTIDE SEQUENCE [LARGE SCALE GENOMIC DNA]</scope>
    <source>
        <strain evidence="14 15">PT-32</strain>
    </source>
</reference>
<protein>
    <recommendedName>
        <fullName evidence="4 12">Lysozyme</fullName>
        <ecNumber evidence="4 12">3.2.1.17</ecNumber>
    </recommendedName>
</protein>
<comment type="function">
    <text evidence="11">This enzyme has both lysozyme (acetylmuramidase) and diacetylmuramidase activities.</text>
</comment>
<evidence type="ECO:0000256" key="13">
    <source>
        <dbReference type="SAM" id="SignalP"/>
    </source>
</evidence>
<evidence type="ECO:0000313" key="14">
    <source>
        <dbReference type="EMBL" id="ORC15198.1"/>
    </source>
</evidence>
<dbReference type="GO" id="GO:0016998">
    <property type="term" value="P:cell wall macromolecule catabolic process"/>
    <property type="evidence" value="ECO:0007669"/>
    <property type="project" value="InterPro"/>
</dbReference>
<dbReference type="GO" id="GO:0003796">
    <property type="term" value="F:lysozyme activity"/>
    <property type="evidence" value="ECO:0007669"/>
    <property type="project" value="UniProtKB-EC"/>
</dbReference>
<evidence type="ECO:0000313" key="15">
    <source>
        <dbReference type="Proteomes" id="UP000192359"/>
    </source>
</evidence>
<comment type="similarity">
    <text evidence="3 12">Belongs to the glycosyl hydrolase 25 family.</text>
</comment>
<sequence>MKSIFWAKSGVSVAVAALALGCLSPVVAVEPTQEVSPTAASASATSPNQGQIPYGEAAMGAGAYDIEADAPTTDTGRMAAAAPPAPGVLGMDVSSHQPSVNWVANYQAGARFALVKATESTWYTNPRQRDQYAGAGAAGMFRGVYHFAIPSDSSGAEQARFFVANSQKWVQDGTTLPGVLDFEWNPYPNDGNTCYNMTPAQLKAWAQEFAVTYRQLTGRYPILYTATSWVNQCLGSLEELSFMPLHLARYTQTVGPMPTGYSAYDIWQYSATGPFDGDSNVFNGSTAELTHLAVNPRYRPLGARSAGTTSGLYSLRGAIGGYYRANYKTLYAPRADEYPVSSGGVTQPFENSRQVYWHPSTGTHAVYLAGAIGARYANTGYERTWGFPSMDEAPLGYGVQQRFVTASGSTTAVYWSPQTSARVLNGSGGIHNRWNQNLAEYGLPTTDESALGRGAVVRFEKNVSLYWSPSTPTAKVNTGGALRAAWVKAGYHQALGFPLHDERWEADGDVHLRLSSGAHFVWSEQQGVRRLS</sequence>
<evidence type="ECO:0000256" key="8">
    <source>
        <dbReference type="ARBA" id="ARBA00022801"/>
    </source>
</evidence>
<dbReference type="Gene3D" id="3.20.20.80">
    <property type="entry name" value="Glycosidases"/>
    <property type="match status" value="1"/>
</dbReference>
<evidence type="ECO:0000256" key="3">
    <source>
        <dbReference type="ARBA" id="ARBA00010646"/>
    </source>
</evidence>
<evidence type="ECO:0000256" key="10">
    <source>
        <dbReference type="ARBA" id="ARBA00023295"/>
    </source>
</evidence>
<evidence type="ECO:0000256" key="6">
    <source>
        <dbReference type="ARBA" id="ARBA00022529"/>
    </source>
</evidence>
<feature type="signal peptide" evidence="13">
    <location>
        <begin position="1"/>
        <end position="28"/>
    </location>
</feature>
<dbReference type="InterPro" id="IPR018077">
    <property type="entry name" value="Glyco_hydro_fam25_subgr"/>
</dbReference>
<dbReference type="RefSeq" id="WP_180377923.1">
    <property type="nucleotide sequence ID" value="NZ_LXWF01000045.1"/>
</dbReference>
<dbReference type="AlphaFoldDB" id="A0A1Y1RMM7"/>
<dbReference type="InterPro" id="IPR002053">
    <property type="entry name" value="Glyco_hydro_25"/>
</dbReference>
<dbReference type="PROSITE" id="PS51904">
    <property type="entry name" value="GLYCOSYL_HYDROL_F25_2"/>
    <property type="match status" value="1"/>
</dbReference>
<dbReference type="PROSITE" id="PS00953">
    <property type="entry name" value="GLYCOSYL_HYDROL_F25_1"/>
    <property type="match status" value="1"/>
</dbReference>
<dbReference type="EC" id="3.2.1.17" evidence="4 12"/>
<dbReference type="Pfam" id="PF01183">
    <property type="entry name" value="Glyco_hydro_25"/>
    <property type="match status" value="1"/>
</dbReference>
<comment type="catalytic activity">
    <reaction evidence="1 12">
        <text>Hydrolysis of (1-&gt;4)-beta-linkages between N-acetylmuramic acid and N-acetyl-D-glucosamine residues in a peptidoglycan and between N-acetyl-D-glucosamine residues in chitodextrins.</text>
        <dbReference type="EC" id="3.2.1.17"/>
    </reaction>
</comment>
<dbReference type="SUPFAM" id="SSF51445">
    <property type="entry name" value="(Trans)glycosidases"/>
    <property type="match status" value="1"/>
</dbReference>
<name>A0A1Y1RMM7_9MICC</name>
<dbReference type="GO" id="GO:0042742">
    <property type="term" value="P:defense response to bacterium"/>
    <property type="evidence" value="ECO:0007669"/>
    <property type="project" value="UniProtKB-KW"/>
</dbReference>
<dbReference type="EMBL" id="LXWF01000045">
    <property type="protein sequence ID" value="ORC15198.1"/>
    <property type="molecule type" value="Genomic_DNA"/>
</dbReference>
<proteinExistence type="inferred from homology"/>
<dbReference type="Proteomes" id="UP000192359">
    <property type="component" value="Unassembled WGS sequence"/>
</dbReference>
<evidence type="ECO:0000256" key="2">
    <source>
        <dbReference type="ARBA" id="ARBA00004613"/>
    </source>
</evidence>
<evidence type="ECO:0000256" key="1">
    <source>
        <dbReference type="ARBA" id="ARBA00000632"/>
    </source>
</evidence>
<dbReference type="SMART" id="SM00641">
    <property type="entry name" value="Glyco_25"/>
    <property type="match status" value="1"/>
</dbReference>
<comment type="caution">
    <text evidence="14">The sequence shown here is derived from an EMBL/GenBank/DDBJ whole genome shotgun (WGS) entry which is preliminary data.</text>
</comment>
<dbReference type="FunFam" id="3.20.20.80:FF:000060">
    <property type="entry name" value="Lysozyme M1"/>
    <property type="match status" value="1"/>
</dbReference>
<feature type="chain" id="PRO_5013322188" description="Lysozyme" evidence="13">
    <location>
        <begin position="29"/>
        <end position="532"/>
    </location>
</feature>
<dbReference type="PANTHER" id="PTHR34135">
    <property type="entry name" value="LYSOZYME"/>
    <property type="match status" value="1"/>
</dbReference>
<accession>A0A1Y1RMM7</accession>
<keyword evidence="15" id="KW-1185">Reference proteome</keyword>
<dbReference type="GO" id="GO:0016052">
    <property type="term" value="P:carbohydrate catabolic process"/>
    <property type="evidence" value="ECO:0007669"/>
    <property type="project" value="TreeGrafter"/>
</dbReference>
<evidence type="ECO:0000256" key="4">
    <source>
        <dbReference type="ARBA" id="ARBA00012732"/>
    </source>
</evidence>
<keyword evidence="9" id="KW-1015">Disulfide bond</keyword>
<dbReference type="Pfam" id="PF08310">
    <property type="entry name" value="LGFP"/>
    <property type="match status" value="3"/>
</dbReference>
<keyword evidence="8 12" id="KW-0378">Hydrolase</keyword>
<dbReference type="PANTHER" id="PTHR34135:SF2">
    <property type="entry name" value="LYSOZYME"/>
    <property type="match status" value="1"/>
</dbReference>
<dbReference type="InterPro" id="IPR013207">
    <property type="entry name" value="LGFP"/>
</dbReference>
<evidence type="ECO:0000256" key="5">
    <source>
        <dbReference type="ARBA" id="ARBA00022525"/>
    </source>
</evidence>
<dbReference type="GO" id="GO:0009253">
    <property type="term" value="P:peptidoglycan catabolic process"/>
    <property type="evidence" value="ECO:0007669"/>
    <property type="project" value="InterPro"/>
</dbReference>
<keyword evidence="5" id="KW-0964">Secreted</keyword>
<dbReference type="InterPro" id="IPR017853">
    <property type="entry name" value="GH"/>
</dbReference>
<comment type="subcellular location">
    <subcellularLocation>
        <location evidence="2">Secreted</location>
    </subcellularLocation>
</comment>
<gene>
    <name evidence="14" type="ORF">A7979_08350</name>
</gene>
<evidence type="ECO:0000256" key="11">
    <source>
        <dbReference type="ARBA" id="ARBA00055588"/>
    </source>
</evidence>
<keyword evidence="13" id="KW-0732">Signal</keyword>